<dbReference type="RefSeq" id="WP_369665861.1">
    <property type="nucleotide sequence ID" value="NZ_JBDKXB010000003.1"/>
</dbReference>
<evidence type="ECO:0000313" key="2">
    <source>
        <dbReference type="EMBL" id="MEY6431479.1"/>
    </source>
</evidence>
<organism evidence="2 3">
    <name type="scientific">Thioalkalicoccus limnaeus</name>
    <dbReference type="NCBI Taxonomy" id="120681"/>
    <lineage>
        <taxon>Bacteria</taxon>
        <taxon>Pseudomonadati</taxon>
        <taxon>Pseudomonadota</taxon>
        <taxon>Gammaproteobacteria</taxon>
        <taxon>Chromatiales</taxon>
        <taxon>Chromatiaceae</taxon>
        <taxon>Thioalkalicoccus</taxon>
    </lineage>
</organism>
<feature type="chain" id="PRO_5046083124" evidence="1">
    <location>
        <begin position="27"/>
        <end position="166"/>
    </location>
</feature>
<keyword evidence="3" id="KW-1185">Reference proteome</keyword>
<dbReference type="Proteomes" id="UP001564408">
    <property type="component" value="Unassembled WGS sequence"/>
</dbReference>
<gene>
    <name evidence="2" type="ORF">ABC977_03550</name>
</gene>
<proteinExistence type="predicted"/>
<feature type="signal peptide" evidence="1">
    <location>
        <begin position="1"/>
        <end position="26"/>
    </location>
</feature>
<name>A0ABV4BBW1_9GAMM</name>
<reference evidence="2 3" key="1">
    <citation type="submission" date="2024-05" db="EMBL/GenBank/DDBJ databases">
        <title>Genome Sequence and Characterization of the New Strain Purple Sulfur Bacterium of Genus Thioalkalicoccus.</title>
        <authorList>
            <person name="Bryantseva I.A."/>
            <person name="Kyndt J.A."/>
            <person name="Imhoff J.F."/>
        </authorList>
    </citation>
    <scope>NUCLEOTIDE SEQUENCE [LARGE SCALE GENOMIC DNA]</scope>
    <source>
        <strain evidence="2 3">Um2</strain>
    </source>
</reference>
<keyword evidence="1" id="KW-0732">Signal</keyword>
<sequence>MHRSSRISLLVAALTTAVGFGSSVSASEPVGELARITGTAVVNQGAQYVVGREGIPLREGDRLLVLEGGNALVLFADGCQYALQDDELLVVPAVSTCASQAVGQYKVDPRSAIATGPSISTGDVTLAQLEAPQAGSLVWVPPVVAGIVAVAALADDGGSSPRPISP</sequence>
<dbReference type="EMBL" id="JBDKXB010000003">
    <property type="protein sequence ID" value="MEY6431479.1"/>
    <property type="molecule type" value="Genomic_DNA"/>
</dbReference>
<accession>A0ABV4BBW1</accession>
<comment type="caution">
    <text evidence="2">The sequence shown here is derived from an EMBL/GenBank/DDBJ whole genome shotgun (WGS) entry which is preliminary data.</text>
</comment>
<protein>
    <submittedName>
        <fullName evidence="2">Uncharacterized protein</fullName>
    </submittedName>
</protein>
<evidence type="ECO:0000256" key="1">
    <source>
        <dbReference type="SAM" id="SignalP"/>
    </source>
</evidence>
<evidence type="ECO:0000313" key="3">
    <source>
        <dbReference type="Proteomes" id="UP001564408"/>
    </source>
</evidence>